<accession>A0A0R2IPU5</accession>
<gene>
    <name evidence="2" type="ORF">IV80_GL000698</name>
</gene>
<evidence type="ECO:0000313" key="2">
    <source>
        <dbReference type="EMBL" id="KRN67168.1"/>
    </source>
</evidence>
<name>A0A0R2IPU5_9LACO</name>
<keyword evidence="3" id="KW-1185">Reference proteome</keyword>
<feature type="transmembrane region" description="Helical" evidence="1">
    <location>
        <begin position="36"/>
        <end position="54"/>
    </location>
</feature>
<keyword evidence="1" id="KW-0812">Transmembrane</keyword>
<comment type="caution">
    <text evidence="2">The sequence shown here is derived from an EMBL/GenBank/DDBJ whole genome shotgun (WGS) entry which is preliminary data.</text>
</comment>
<dbReference type="OrthoDB" id="2249476at2"/>
<sequence length="145" mass="17212">MKIFRYVTRMLTQTIYTVLLIYFFSADNNFEYHFTVNWFIIWLGVSWFCQFYLMHFPKLLIGPDSSIQQLGAKQRLADHTRNHKADKWGTTNTYNLGDTIDSAETESDSLVYSVMVHLVYNLLGPLIFIIIFGFHWYQKNHDPKK</sequence>
<keyword evidence="1" id="KW-1133">Transmembrane helix</keyword>
<organism evidence="2 3">
    <name type="scientific">Pediococcus cellicola</name>
    <dbReference type="NCBI Taxonomy" id="319652"/>
    <lineage>
        <taxon>Bacteria</taxon>
        <taxon>Bacillati</taxon>
        <taxon>Bacillota</taxon>
        <taxon>Bacilli</taxon>
        <taxon>Lactobacillales</taxon>
        <taxon>Lactobacillaceae</taxon>
        <taxon>Pediococcus</taxon>
    </lineage>
</organism>
<feature type="transmembrane region" description="Helical" evidence="1">
    <location>
        <begin position="118"/>
        <end position="137"/>
    </location>
</feature>
<evidence type="ECO:0000256" key="1">
    <source>
        <dbReference type="SAM" id="Phobius"/>
    </source>
</evidence>
<reference evidence="2 3" key="1">
    <citation type="journal article" date="2015" name="Genome Announc.">
        <title>Expanding the biotechnology potential of lactobacilli through comparative genomics of 213 strains and associated genera.</title>
        <authorList>
            <person name="Sun Z."/>
            <person name="Harris H.M."/>
            <person name="McCann A."/>
            <person name="Guo C."/>
            <person name="Argimon S."/>
            <person name="Zhang W."/>
            <person name="Yang X."/>
            <person name="Jeffery I.B."/>
            <person name="Cooney J.C."/>
            <person name="Kagawa T.F."/>
            <person name="Liu W."/>
            <person name="Song Y."/>
            <person name="Salvetti E."/>
            <person name="Wrobel A."/>
            <person name="Rasinkangas P."/>
            <person name="Parkhill J."/>
            <person name="Rea M.C."/>
            <person name="O'Sullivan O."/>
            <person name="Ritari J."/>
            <person name="Douillard F.P."/>
            <person name="Paul Ross R."/>
            <person name="Yang R."/>
            <person name="Briner A.E."/>
            <person name="Felis G.E."/>
            <person name="de Vos W.M."/>
            <person name="Barrangou R."/>
            <person name="Klaenhammer T.R."/>
            <person name="Caufield P.W."/>
            <person name="Cui Y."/>
            <person name="Zhang H."/>
            <person name="O'Toole P.W."/>
        </authorList>
    </citation>
    <scope>NUCLEOTIDE SEQUENCE [LARGE SCALE GENOMIC DNA]</scope>
    <source>
        <strain evidence="2 3">DSM 17757</strain>
    </source>
</reference>
<dbReference type="EMBL" id="JQBR01000002">
    <property type="protein sequence ID" value="KRN67168.1"/>
    <property type="molecule type" value="Genomic_DNA"/>
</dbReference>
<protein>
    <submittedName>
        <fullName evidence="2">Uncharacterized protein</fullName>
    </submittedName>
</protein>
<evidence type="ECO:0000313" key="3">
    <source>
        <dbReference type="Proteomes" id="UP000051568"/>
    </source>
</evidence>
<dbReference type="RefSeq" id="WP_057748768.1">
    <property type="nucleotide sequence ID" value="NZ_BJVH01000003.1"/>
</dbReference>
<proteinExistence type="predicted"/>
<dbReference type="AlphaFoldDB" id="A0A0R2IPU5"/>
<dbReference type="PATRIC" id="fig|319652.3.peg.706"/>
<keyword evidence="1" id="KW-0472">Membrane</keyword>
<dbReference type="Proteomes" id="UP000051568">
    <property type="component" value="Unassembled WGS sequence"/>
</dbReference>